<gene>
    <name evidence="1" type="ORF">BDM02DRAFT_3162219</name>
</gene>
<sequence>MLKAARSLFYAPGTNGQGSNETTSTMKSIDWEKITRPYTSFQQYASRRSVVYGTKGVVACSQPLAAEAGLEILRKGGNAADAAVAVSAALNVTEPSSCGLGGDGFCLFYDARTKEVNALNGSGRSPEKLNIDYVRERGITGPRIPSHDLNSVTVPGCAGLWVDTVEAFGTFKIADVLDPAIQLAEEGVPVSEIHSGAWQQSEKAIKEASPDGNEMLLNGRAPLPGELMTFPTLAQTFREIATHGRDGFYKGRIAEEIVKLVKSKGGVMELEDLAKHKTDFVKPIKYTYKNEITVYECPPNGQGITALIALGILEQLEARGLVKPLDEMVHNSAEYLHTLIEALRLAFADSLWYVSDPDKNKLPIQELLGKEYLTQRAKLFDPSRATRFDHGSPVTSSDTVYFTVTDKWGNACSFIQSNYAGFGTGAIPHGCGFTLQNRGSCFMLEKGHPNVLEGGKRPYHTIIPALVTRHNELFMTYGVMGGFMQPQGHVQVLLNVLRGFNVQAALDAPRFCIDAEPIGYEGFTTKVFLEEGISPDIVDELRGLGHHVEYLTGSSRAQFGRGQIIQKRPDPNGRLIWAAGSDPRADGHAVPQI</sequence>
<protein>
    <submittedName>
        <fullName evidence="1">Gamma-glutamyltranspeptidase</fullName>
    </submittedName>
</protein>
<name>A0ACB6ZQ99_THEGA</name>
<dbReference type="Proteomes" id="UP000886501">
    <property type="component" value="Unassembled WGS sequence"/>
</dbReference>
<reference evidence="1" key="1">
    <citation type="submission" date="2019-10" db="EMBL/GenBank/DDBJ databases">
        <authorList>
            <consortium name="DOE Joint Genome Institute"/>
            <person name="Kuo A."/>
            <person name="Miyauchi S."/>
            <person name="Kiss E."/>
            <person name="Drula E."/>
            <person name="Kohler A."/>
            <person name="Sanchez-Garcia M."/>
            <person name="Andreopoulos B."/>
            <person name="Barry K.W."/>
            <person name="Bonito G."/>
            <person name="Buee M."/>
            <person name="Carver A."/>
            <person name="Chen C."/>
            <person name="Cichocki N."/>
            <person name="Clum A."/>
            <person name="Culley D."/>
            <person name="Crous P.W."/>
            <person name="Fauchery L."/>
            <person name="Girlanda M."/>
            <person name="Hayes R."/>
            <person name="Keri Z."/>
            <person name="Labutti K."/>
            <person name="Lipzen A."/>
            <person name="Lombard V."/>
            <person name="Magnuson J."/>
            <person name="Maillard F."/>
            <person name="Morin E."/>
            <person name="Murat C."/>
            <person name="Nolan M."/>
            <person name="Ohm R."/>
            <person name="Pangilinan J."/>
            <person name="Pereira M."/>
            <person name="Perotto S."/>
            <person name="Peter M."/>
            <person name="Riley R."/>
            <person name="Sitrit Y."/>
            <person name="Stielow B."/>
            <person name="Szollosi G."/>
            <person name="Zifcakova L."/>
            <person name="Stursova M."/>
            <person name="Spatafora J.W."/>
            <person name="Tedersoo L."/>
            <person name="Vaario L.-M."/>
            <person name="Yamada A."/>
            <person name="Yan M."/>
            <person name="Wang P."/>
            <person name="Xu J."/>
            <person name="Bruns T."/>
            <person name="Baldrian P."/>
            <person name="Vilgalys R."/>
            <person name="Henrissat B."/>
            <person name="Grigoriev I.V."/>
            <person name="Hibbett D."/>
            <person name="Nagy L.G."/>
            <person name="Martin F.M."/>
        </authorList>
    </citation>
    <scope>NUCLEOTIDE SEQUENCE</scope>
    <source>
        <strain evidence="1">P2</strain>
    </source>
</reference>
<dbReference type="EMBL" id="MU117972">
    <property type="protein sequence ID" value="KAF9651846.1"/>
    <property type="molecule type" value="Genomic_DNA"/>
</dbReference>
<evidence type="ECO:0000313" key="1">
    <source>
        <dbReference type="EMBL" id="KAF9651846.1"/>
    </source>
</evidence>
<organism evidence="1 2">
    <name type="scientific">Thelephora ganbajun</name>
    <name type="common">Ganba fungus</name>
    <dbReference type="NCBI Taxonomy" id="370292"/>
    <lineage>
        <taxon>Eukaryota</taxon>
        <taxon>Fungi</taxon>
        <taxon>Dikarya</taxon>
        <taxon>Basidiomycota</taxon>
        <taxon>Agaricomycotina</taxon>
        <taxon>Agaricomycetes</taxon>
        <taxon>Thelephorales</taxon>
        <taxon>Thelephoraceae</taxon>
        <taxon>Thelephora</taxon>
    </lineage>
</organism>
<keyword evidence="2" id="KW-1185">Reference proteome</keyword>
<proteinExistence type="predicted"/>
<evidence type="ECO:0000313" key="2">
    <source>
        <dbReference type="Proteomes" id="UP000886501"/>
    </source>
</evidence>
<accession>A0ACB6ZQ99</accession>
<comment type="caution">
    <text evidence="1">The sequence shown here is derived from an EMBL/GenBank/DDBJ whole genome shotgun (WGS) entry which is preliminary data.</text>
</comment>
<reference evidence="1" key="2">
    <citation type="journal article" date="2020" name="Nat. Commun.">
        <title>Large-scale genome sequencing of mycorrhizal fungi provides insights into the early evolution of symbiotic traits.</title>
        <authorList>
            <person name="Miyauchi S."/>
            <person name="Kiss E."/>
            <person name="Kuo A."/>
            <person name="Drula E."/>
            <person name="Kohler A."/>
            <person name="Sanchez-Garcia M."/>
            <person name="Morin E."/>
            <person name="Andreopoulos B."/>
            <person name="Barry K.W."/>
            <person name="Bonito G."/>
            <person name="Buee M."/>
            <person name="Carver A."/>
            <person name="Chen C."/>
            <person name="Cichocki N."/>
            <person name="Clum A."/>
            <person name="Culley D."/>
            <person name="Crous P.W."/>
            <person name="Fauchery L."/>
            <person name="Girlanda M."/>
            <person name="Hayes R.D."/>
            <person name="Keri Z."/>
            <person name="LaButti K."/>
            <person name="Lipzen A."/>
            <person name="Lombard V."/>
            <person name="Magnuson J."/>
            <person name="Maillard F."/>
            <person name="Murat C."/>
            <person name="Nolan M."/>
            <person name="Ohm R.A."/>
            <person name="Pangilinan J."/>
            <person name="Pereira M.F."/>
            <person name="Perotto S."/>
            <person name="Peter M."/>
            <person name="Pfister S."/>
            <person name="Riley R."/>
            <person name="Sitrit Y."/>
            <person name="Stielow J.B."/>
            <person name="Szollosi G."/>
            <person name="Zifcakova L."/>
            <person name="Stursova M."/>
            <person name="Spatafora J.W."/>
            <person name="Tedersoo L."/>
            <person name="Vaario L.M."/>
            <person name="Yamada A."/>
            <person name="Yan M."/>
            <person name="Wang P."/>
            <person name="Xu J."/>
            <person name="Bruns T."/>
            <person name="Baldrian P."/>
            <person name="Vilgalys R."/>
            <person name="Dunand C."/>
            <person name="Henrissat B."/>
            <person name="Grigoriev I.V."/>
            <person name="Hibbett D."/>
            <person name="Nagy L.G."/>
            <person name="Martin F.M."/>
        </authorList>
    </citation>
    <scope>NUCLEOTIDE SEQUENCE</scope>
    <source>
        <strain evidence="1">P2</strain>
    </source>
</reference>